<dbReference type="EMBL" id="SNXS01000004">
    <property type="protein sequence ID" value="TDP64047.1"/>
    <property type="molecule type" value="Genomic_DNA"/>
</dbReference>
<evidence type="ECO:0000259" key="1">
    <source>
        <dbReference type="Pfam" id="PF01593"/>
    </source>
</evidence>
<dbReference type="InterPro" id="IPR036188">
    <property type="entry name" value="FAD/NAD-bd_sf"/>
</dbReference>
<protein>
    <submittedName>
        <fullName evidence="2">Squalene-associated FAD-dependent desaturase</fullName>
    </submittedName>
</protein>
<dbReference type="PANTHER" id="PTHR42923">
    <property type="entry name" value="PROTOPORPHYRINOGEN OXIDASE"/>
    <property type="match status" value="1"/>
</dbReference>
<evidence type="ECO:0000313" key="3">
    <source>
        <dbReference type="Proteomes" id="UP000295361"/>
    </source>
</evidence>
<comment type="caution">
    <text evidence="2">The sequence shown here is derived from an EMBL/GenBank/DDBJ whole genome shotgun (WGS) entry which is preliminary data.</text>
</comment>
<organism evidence="2 3">
    <name type="scientific">Roseateles toxinivorans</name>
    <dbReference type="NCBI Taxonomy" id="270368"/>
    <lineage>
        <taxon>Bacteria</taxon>
        <taxon>Pseudomonadati</taxon>
        <taxon>Pseudomonadota</taxon>
        <taxon>Betaproteobacteria</taxon>
        <taxon>Burkholderiales</taxon>
        <taxon>Sphaerotilaceae</taxon>
        <taxon>Roseateles</taxon>
    </lineage>
</organism>
<dbReference type="InterPro" id="IPR017830">
    <property type="entry name" value="SQase_HpnE"/>
</dbReference>
<dbReference type="NCBIfam" id="TIGR03467">
    <property type="entry name" value="HpnE"/>
    <property type="match status" value="1"/>
</dbReference>
<gene>
    <name evidence="2" type="ORF">DES47_104331</name>
</gene>
<name>A0A4R6QL23_9BURK</name>
<keyword evidence="3" id="KW-1185">Reference proteome</keyword>
<feature type="domain" description="Amine oxidase" evidence="1">
    <location>
        <begin position="15"/>
        <end position="429"/>
    </location>
</feature>
<dbReference type="InterPro" id="IPR050464">
    <property type="entry name" value="Zeta_carotene_desat/Oxidored"/>
</dbReference>
<dbReference type="Gene3D" id="3.90.660.10">
    <property type="match status" value="1"/>
</dbReference>
<proteinExistence type="predicted"/>
<sequence length="437" mass="46846">MAEVLKLAVVGGGWAGLAAAVQAIRDGHQVSLFEMAAQLGGRARSVDCKGVDAQDLTLDNGQHILIGAYRQSLALMRQVGAEPEELLQRLPLRLCYPDLDGLSLMPGHPVPAFARAVLACADWTWPERLSLLRHCTVWALKGFRCDPKATVAQLCATLPRPVREQLIAPLCVASLNTPADQASAAVFLRVLKDALFSGPGSSDLLLPRWPLSDLLAGPAADWLRTQGARLHLGQRVSSLVSDDGRWLVDDERFDAVVLACTASEAARLVEPIAAGWAQTARDLRYEPIVTVYLQSPGSHLPVPMMALHEGPQAPAQFVFDLGQIHQSEDAAGRFAFVISGARGWLDQGLDATAEATLQQAQQALPAHWARPPQLLRALTEKRATFACTPGLQRPEARIAPGLMAAGDYVQGPYPATLEGAVMSGNTAARGLTSERRG</sequence>
<dbReference type="AlphaFoldDB" id="A0A4R6QL23"/>
<dbReference type="Pfam" id="PF01593">
    <property type="entry name" value="Amino_oxidase"/>
    <property type="match status" value="1"/>
</dbReference>
<dbReference type="InParanoid" id="A0A4R6QL23"/>
<dbReference type="PANTHER" id="PTHR42923:SF47">
    <property type="entry name" value="BLR3003 PROTEIN"/>
    <property type="match status" value="1"/>
</dbReference>
<evidence type="ECO:0000313" key="2">
    <source>
        <dbReference type="EMBL" id="TDP64047.1"/>
    </source>
</evidence>
<dbReference type="Gene3D" id="3.40.50.720">
    <property type="entry name" value="NAD(P)-binding Rossmann-like Domain"/>
    <property type="match status" value="1"/>
</dbReference>
<dbReference type="InterPro" id="IPR002937">
    <property type="entry name" value="Amino_oxidase"/>
</dbReference>
<reference evidence="2 3" key="1">
    <citation type="submission" date="2019-03" db="EMBL/GenBank/DDBJ databases">
        <title>Genomic Encyclopedia of Type Strains, Phase IV (KMG-IV): sequencing the most valuable type-strain genomes for metagenomic binning, comparative biology and taxonomic classification.</title>
        <authorList>
            <person name="Goeker M."/>
        </authorList>
    </citation>
    <scope>NUCLEOTIDE SEQUENCE [LARGE SCALE GENOMIC DNA]</scope>
    <source>
        <strain evidence="2 3">DSM 16998</strain>
    </source>
</reference>
<dbReference type="RefSeq" id="WP_208115033.1">
    <property type="nucleotide sequence ID" value="NZ_SNXS01000004.1"/>
</dbReference>
<dbReference type="Gene3D" id="3.50.50.60">
    <property type="entry name" value="FAD/NAD(P)-binding domain"/>
    <property type="match status" value="1"/>
</dbReference>
<dbReference type="SUPFAM" id="SSF51905">
    <property type="entry name" value="FAD/NAD(P)-binding domain"/>
    <property type="match status" value="1"/>
</dbReference>
<dbReference type="Proteomes" id="UP000295361">
    <property type="component" value="Unassembled WGS sequence"/>
</dbReference>
<dbReference type="GO" id="GO:0016491">
    <property type="term" value="F:oxidoreductase activity"/>
    <property type="evidence" value="ECO:0007669"/>
    <property type="project" value="InterPro"/>
</dbReference>
<accession>A0A4R6QL23</accession>